<evidence type="ECO:0000259" key="4">
    <source>
        <dbReference type="Pfam" id="PF00135"/>
    </source>
</evidence>
<evidence type="ECO:0000256" key="2">
    <source>
        <dbReference type="ARBA" id="ARBA00022487"/>
    </source>
</evidence>
<keyword evidence="3" id="KW-0378">Hydrolase</keyword>
<evidence type="ECO:0000256" key="1">
    <source>
        <dbReference type="ARBA" id="ARBA00005964"/>
    </source>
</evidence>
<dbReference type="GeneTree" id="ENSGT00940000155200"/>
<dbReference type="InterPro" id="IPR050654">
    <property type="entry name" value="AChE-related_enzymes"/>
</dbReference>
<proteinExistence type="inferred from homology"/>
<dbReference type="Ensembl" id="ENSFCTT00005008620.1">
    <property type="protein sequence ID" value="ENSFCTP00005005334.1"/>
    <property type="gene ID" value="ENSFCTG00005003230.1"/>
</dbReference>
<evidence type="ECO:0000313" key="6">
    <source>
        <dbReference type="Proteomes" id="UP000823872"/>
    </source>
</evidence>
<dbReference type="InterPro" id="IPR029058">
    <property type="entry name" value="AB_hydrolase_fold"/>
</dbReference>
<evidence type="ECO:0000313" key="5">
    <source>
        <dbReference type="Ensembl" id="ENSFCTP00005005334.1"/>
    </source>
</evidence>
<evidence type="ECO:0000256" key="3">
    <source>
        <dbReference type="ARBA" id="ARBA00022801"/>
    </source>
</evidence>
<dbReference type="InterPro" id="IPR002018">
    <property type="entry name" value="CarbesteraseB"/>
</dbReference>
<dbReference type="SUPFAM" id="SSF53474">
    <property type="entry name" value="alpha/beta-Hydrolases"/>
    <property type="match status" value="1"/>
</dbReference>
<feature type="domain" description="Carboxylesterase type B" evidence="4">
    <location>
        <begin position="23"/>
        <end position="175"/>
    </location>
</feature>
<organism evidence="5 6">
    <name type="scientific">Felis catus</name>
    <name type="common">Cat</name>
    <name type="synonym">Felis silvestris catus</name>
    <dbReference type="NCBI Taxonomy" id="9685"/>
    <lineage>
        <taxon>Eukaryota</taxon>
        <taxon>Metazoa</taxon>
        <taxon>Chordata</taxon>
        <taxon>Craniata</taxon>
        <taxon>Vertebrata</taxon>
        <taxon>Euteleostomi</taxon>
        <taxon>Mammalia</taxon>
        <taxon>Eutheria</taxon>
        <taxon>Laurasiatheria</taxon>
        <taxon>Carnivora</taxon>
        <taxon>Feliformia</taxon>
        <taxon>Felidae</taxon>
        <taxon>Felinae</taxon>
        <taxon>Felis</taxon>
    </lineage>
</organism>
<reference evidence="5" key="3">
    <citation type="submission" date="2025-09" db="UniProtKB">
        <authorList>
            <consortium name="Ensembl"/>
        </authorList>
    </citation>
    <scope>IDENTIFICATION</scope>
    <source>
        <strain evidence="5">breed Abyssinian</strain>
    </source>
</reference>
<protein>
    <recommendedName>
        <fullName evidence="4">Carboxylesterase type B domain-containing protein</fullName>
    </recommendedName>
</protein>
<accession>A0ABI7W5T0</accession>
<reference evidence="5 6" key="1">
    <citation type="submission" date="2021-02" db="EMBL/GenBank/DDBJ databases">
        <title>Safari Cat Assemblies.</title>
        <authorList>
            <person name="Bredemeyer K.R."/>
            <person name="Murphy W.J."/>
        </authorList>
    </citation>
    <scope>NUCLEOTIDE SEQUENCE [LARGE SCALE GENOMIC DNA]</scope>
</reference>
<dbReference type="Proteomes" id="UP000823872">
    <property type="component" value="Chromosome E2"/>
</dbReference>
<reference evidence="5" key="2">
    <citation type="submission" date="2025-08" db="UniProtKB">
        <authorList>
            <consortium name="Ensembl"/>
        </authorList>
    </citation>
    <scope>IDENTIFICATION</scope>
    <source>
        <strain evidence="5">breed Abyssinian</strain>
    </source>
</reference>
<dbReference type="PANTHER" id="PTHR43918">
    <property type="entry name" value="ACETYLCHOLINESTERASE"/>
    <property type="match status" value="1"/>
</dbReference>
<sequence>MGKMSLEDMLAILRPHLTILDIPPEVMPTIIDEYLGGSFDAEARRNAIQEFWADLIVIFPTLNFSRNLDSGAPVFFYEFQHRPSSFAKIKPDWVRADHGAEIAFIFGGPFLMDENSLLAFPEATQEEKQLSLTMMAQWTQFARTGDPFKQLEQYLEISPTPRVGQKLREAQMQFWAEILSANFRQWQQKQKGRKAQEEL</sequence>
<dbReference type="Pfam" id="PF00135">
    <property type="entry name" value="COesterase"/>
    <property type="match status" value="1"/>
</dbReference>
<keyword evidence="2" id="KW-0719">Serine esterase</keyword>
<comment type="similarity">
    <text evidence="1">Belongs to the type-B carboxylesterase/lipase family.</text>
</comment>
<dbReference type="Gene3D" id="3.40.50.1820">
    <property type="entry name" value="alpha/beta hydrolase"/>
    <property type="match status" value="1"/>
</dbReference>
<dbReference type="PANTHER" id="PTHR43918:SF4">
    <property type="entry name" value="CARBOXYLIC ESTER HYDROLASE"/>
    <property type="match status" value="1"/>
</dbReference>
<keyword evidence="6" id="KW-1185">Reference proteome</keyword>
<name>A0ABI7W5T0_FELCA</name>